<keyword evidence="4" id="KW-1133">Transmembrane helix</keyword>
<comment type="catalytic activity">
    <reaction evidence="4">
        <text>Cleavage of hydrophobic, N-terminal signal or leader sequences from secreted and periplasmic proteins.</text>
        <dbReference type="EC" id="3.4.21.89"/>
    </reaction>
</comment>
<dbReference type="SUPFAM" id="SSF51306">
    <property type="entry name" value="LexA/Signal peptidase"/>
    <property type="match status" value="1"/>
</dbReference>
<keyword evidence="4" id="KW-0645">Protease</keyword>
<dbReference type="Pfam" id="PF10502">
    <property type="entry name" value="Peptidase_S26"/>
    <property type="match status" value="2"/>
</dbReference>
<dbReference type="PANTHER" id="PTHR43390">
    <property type="entry name" value="SIGNAL PEPTIDASE I"/>
    <property type="match status" value="1"/>
</dbReference>
<dbReference type="AlphaFoldDB" id="A0A023BUJ6"/>
<dbReference type="EMBL" id="AQRA01000005">
    <property type="protein sequence ID" value="EZH73676.1"/>
    <property type="molecule type" value="Genomic_DNA"/>
</dbReference>
<feature type="active site" evidence="3">
    <location>
        <position position="38"/>
    </location>
</feature>
<dbReference type="GO" id="GO:0004252">
    <property type="term" value="F:serine-type endopeptidase activity"/>
    <property type="evidence" value="ECO:0007669"/>
    <property type="project" value="InterPro"/>
</dbReference>
<dbReference type="PANTHER" id="PTHR43390:SF1">
    <property type="entry name" value="CHLOROPLAST PROCESSING PEPTIDASE"/>
    <property type="match status" value="1"/>
</dbReference>
<evidence type="ECO:0000256" key="2">
    <source>
        <dbReference type="ARBA" id="ARBA00019232"/>
    </source>
</evidence>
<organism evidence="6 7">
    <name type="scientific">Aquimarina atlantica</name>
    <dbReference type="NCBI Taxonomy" id="1317122"/>
    <lineage>
        <taxon>Bacteria</taxon>
        <taxon>Pseudomonadati</taxon>
        <taxon>Bacteroidota</taxon>
        <taxon>Flavobacteriia</taxon>
        <taxon>Flavobacteriales</taxon>
        <taxon>Flavobacteriaceae</taxon>
        <taxon>Aquimarina</taxon>
    </lineage>
</organism>
<dbReference type="GO" id="GO:0016020">
    <property type="term" value="C:membrane"/>
    <property type="evidence" value="ECO:0007669"/>
    <property type="project" value="UniProtKB-SubCell"/>
</dbReference>
<dbReference type="GO" id="GO:0009003">
    <property type="term" value="F:signal peptidase activity"/>
    <property type="evidence" value="ECO:0007669"/>
    <property type="project" value="UniProtKB-EC"/>
</dbReference>
<dbReference type="eggNOG" id="COG0681">
    <property type="taxonomic scope" value="Bacteria"/>
</dbReference>
<keyword evidence="4" id="KW-0472">Membrane</keyword>
<feature type="domain" description="Peptidase S26" evidence="5">
    <location>
        <begin position="15"/>
        <end position="143"/>
    </location>
</feature>
<reference evidence="6 7" key="1">
    <citation type="submission" date="2014-04" db="EMBL/GenBank/DDBJ databases">
        <title>Aquimarina sp. 22II-S11-z7 Genome Sequencing.</title>
        <authorList>
            <person name="Lai Q."/>
        </authorList>
    </citation>
    <scope>NUCLEOTIDE SEQUENCE [LARGE SCALE GENOMIC DNA]</scope>
    <source>
        <strain evidence="6 7">22II-S11-z7</strain>
    </source>
</reference>
<feature type="domain" description="Peptidase S26" evidence="5">
    <location>
        <begin position="227"/>
        <end position="307"/>
    </location>
</feature>
<comment type="similarity">
    <text evidence="1 4">Belongs to the peptidase S26 family.</text>
</comment>
<dbReference type="NCBIfam" id="TIGR02227">
    <property type="entry name" value="sigpep_I_bact"/>
    <property type="match status" value="1"/>
</dbReference>
<dbReference type="Gene3D" id="2.10.109.10">
    <property type="entry name" value="Umud Fragment, subunit A"/>
    <property type="match status" value="1"/>
</dbReference>
<evidence type="ECO:0000313" key="7">
    <source>
        <dbReference type="Proteomes" id="UP000023541"/>
    </source>
</evidence>
<evidence type="ECO:0000256" key="3">
    <source>
        <dbReference type="PIRSR" id="PIRSR600223-1"/>
    </source>
</evidence>
<dbReference type="CDD" id="cd06530">
    <property type="entry name" value="S26_SPase_I"/>
    <property type="match status" value="2"/>
</dbReference>
<gene>
    <name evidence="6" type="ORF">ATO12_17215</name>
</gene>
<comment type="subcellular location">
    <subcellularLocation>
        <location evidence="4">Membrane</location>
        <topology evidence="4">Single-pass type II membrane protein</topology>
    </subcellularLocation>
</comment>
<dbReference type="RefSeq" id="WP_081802056.1">
    <property type="nucleotide sequence ID" value="NZ_AQRA01000005.1"/>
</dbReference>
<name>A0A023BUJ6_9FLAO</name>
<dbReference type="PRINTS" id="PR00727">
    <property type="entry name" value="LEADERPTASE"/>
</dbReference>
<keyword evidence="4" id="KW-0378">Hydrolase</keyword>
<dbReference type="InterPro" id="IPR000223">
    <property type="entry name" value="Pept_S26A_signal_pept_1"/>
</dbReference>
<dbReference type="Proteomes" id="UP000023541">
    <property type="component" value="Unassembled WGS sequence"/>
</dbReference>
<dbReference type="GO" id="GO:0006465">
    <property type="term" value="P:signal peptide processing"/>
    <property type="evidence" value="ECO:0007669"/>
    <property type="project" value="InterPro"/>
</dbReference>
<evidence type="ECO:0000256" key="4">
    <source>
        <dbReference type="RuleBase" id="RU362042"/>
    </source>
</evidence>
<feature type="active site" evidence="3">
    <location>
        <position position="111"/>
    </location>
</feature>
<sequence>MYIKKRYLNYLIKGIILFFCLILFKVFIADLYYIPTSSMEYTIEKKSFAIASKIHYGAILPETTHDIPYLSKAFKKIGPIRLWKNIRMIGYRDVKREDIILAKYNDIKIVKRVIGIYGDTIKIINGHTIINSKNERILDTYRYKFRGNLEKSIVKKIEGAPRIKYLGENLFELTLTGKEYGKIGNKKIIAQSKINNLVSFKKDSIFPRSMFSKWDENNYGPIIVPFKGMRIDLNEENYNMYRQVIGSYENVNLKKHNSKFFLRNKEVTSFTFTNDYFFLLGDNRMESIDSRFIGFIPKKCIVGKILFWF</sequence>
<dbReference type="OrthoDB" id="9802919at2"/>
<dbReference type="EC" id="3.4.21.89" evidence="4"/>
<keyword evidence="7" id="KW-1185">Reference proteome</keyword>
<evidence type="ECO:0000256" key="1">
    <source>
        <dbReference type="ARBA" id="ARBA00009370"/>
    </source>
</evidence>
<dbReference type="InterPro" id="IPR019533">
    <property type="entry name" value="Peptidase_S26"/>
</dbReference>
<evidence type="ECO:0000259" key="5">
    <source>
        <dbReference type="Pfam" id="PF10502"/>
    </source>
</evidence>
<comment type="caution">
    <text evidence="6">The sequence shown here is derived from an EMBL/GenBank/DDBJ whole genome shotgun (WGS) entry which is preliminary data.</text>
</comment>
<protein>
    <recommendedName>
        <fullName evidence="2 4">Signal peptidase I</fullName>
        <ecNumber evidence="4">3.4.21.89</ecNumber>
    </recommendedName>
</protein>
<dbReference type="InterPro" id="IPR036286">
    <property type="entry name" value="LexA/Signal_pep-like_sf"/>
</dbReference>
<evidence type="ECO:0000313" key="6">
    <source>
        <dbReference type="EMBL" id="EZH73676.1"/>
    </source>
</evidence>
<keyword evidence="4" id="KW-0812">Transmembrane</keyword>
<proteinExistence type="inferred from homology"/>
<dbReference type="STRING" id="1317122.ATO12_17215"/>
<accession>A0A023BUJ6</accession>
<feature type="transmembrane region" description="Helical" evidence="4">
    <location>
        <begin position="12"/>
        <end position="34"/>
    </location>
</feature>